<dbReference type="InterPro" id="IPR008651">
    <property type="entry name" value="Uncharacterised_HicB"/>
</dbReference>
<evidence type="ECO:0000313" key="2">
    <source>
        <dbReference type="EMBL" id="AUN94475.1"/>
    </source>
</evidence>
<evidence type="ECO:0000256" key="1">
    <source>
        <dbReference type="SAM" id="MobiDB-lite"/>
    </source>
</evidence>
<dbReference type="RefSeq" id="WP_102246545.1">
    <property type="nucleotide sequence ID" value="NZ_CP025682.1"/>
</dbReference>
<dbReference type="GO" id="GO:0006355">
    <property type="term" value="P:regulation of DNA-templated transcription"/>
    <property type="evidence" value="ECO:0007669"/>
    <property type="project" value="InterPro"/>
</dbReference>
<dbReference type="KEGG" id="atw:C0099_05675"/>
<dbReference type="Proteomes" id="UP000242205">
    <property type="component" value="Chromosome"/>
</dbReference>
<dbReference type="InterPro" id="IPR035069">
    <property type="entry name" value="TTHA1013/TTHA0281-like"/>
</dbReference>
<dbReference type="SUPFAM" id="SSF47598">
    <property type="entry name" value="Ribbon-helix-helix"/>
    <property type="match status" value="1"/>
</dbReference>
<reference evidence="2 3" key="1">
    <citation type="submission" date="2018-01" db="EMBL/GenBank/DDBJ databases">
        <authorList>
            <person name="Fu G.-Y."/>
        </authorList>
    </citation>
    <scope>NUCLEOTIDE SEQUENCE [LARGE SCALE GENOMIC DNA]</scope>
    <source>
        <strain evidence="2 3">SY39</strain>
    </source>
</reference>
<sequence length="141" mass="15621">MSNELEHRGYKGSVEYNSEDRILFGKVLFIDSLLMYHGATVDEIEAAFRETVDSYLQHCEATGKQPNKPYSGSFNVRVGAERHRAAAQLAYRKGCSLNEVVCQALDGCLANEAPETAEDPCVDAPHASTPAEYRPLRREVA</sequence>
<dbReference type="SUPFAM" id="SSF143100">
    <property type="entry name" value="TTHA1013/TTHA0281-like"/>
    <property type="match status" value="1"/>
</dbReference>
<protein>
    <submittedName>
        <fullName evidence="2">Toxin-antitoxin system HicB family antitoxin</fullName>
    </submittedName>
</protein>
<dbReference type="OrthoDB" id="5297106at2"/>
<dbReference type="Pfam" id="PF05534">
    <property type="entry name" value="HicB"/>
    <property type="match status" value="1"/>
</dbReference>
<dbReference type="EMBL" id="CP025682">
    <property type="protein sequence ID" value="AUN94475.1"/>
    <property type="molecule type" value="Genomic_DNA"/>
</dbReference>
<name>A0A2I6S5E9_9RHOO</name>
<gene>
    <name evidence="2" type="ORF">C0099_05675</name>
</gene>
<keyword evidence="3" id="KW-1185">Reference proteome</keyword>
<dbReference type="AlphaFoldDB" id="A0A2I6S5E9"/>
<accession>A0A2I6S5E9</accession>
<evidence type="ECO:0000313" key="3">
    <source>
        <dbReference type="Proteomes" id="UP000242205"/>
    </source>
</evidence>
<dbReference type="InterPro" id="IPR010985">
    <property type="entry name" value="Ribbon_hlx_hlx"/>
</dbReference>
<organism evidence="2 3">
    <name type="scientific">Pseudazoarcus pumilus</name>
    <dbReference type="NCBI Taxonomy" id="2067960"/>
    <lineage>
        <taxon>Bacteria</taxon>
        <taxon>Pseudomonadati</taxon>
        <taxon>Pseudomonadota</taxon>
        <taxon>Betaproteobacteria</taxon>
        <taxon>Rhodocyclales</taxon>
        <taxon>Zoogloeaceae</taxon>
        <taxon>Pseudazoarcus</taxon>
    </lineage>
</organism>
<feature type="region of interest" description="Disordered" evidence="1">
    <location>
        <begin position="117"/>
        <end position="141"/>
    </location>
</feature>
<proteinExistence type="predicted"/>